<dbReference type="PANTHER" id="PTHR42852:SF6">
    <property type="entry name" value="THIOL:DISULFIDE INTERCHANGE PROTEIN DSBE"/>
    <property type="match status" value="1"/>
</dbReference>
<evidence type="ECO:0000313" key="7">
    <source>
        <dbReference type="Proteomes" id="UP000283589"/>
    </source>
</evidence>
<dbReference type="Pfam" id="PF08534">
    <property type="entry name" value="Redoxin"/>
    <property type="match status" value="1"/>
</dbReference>
<name>A0A412WW53_9BACT</name>
<dbReference type="Pfam" id="PF14289">
    <property type="entry name" value="DUF4369"/>
    <property type="match status" value="1"/>
</dbReference>
<dbReference type="GO" id="GO:0016491">
    <property type="term" value="F:oxidoreductase activity"/>
    <property type="evidence" value="ECO:0007669"/>
    <property type="project" value="InterPro"/>
</dbReference>
<keyword evidence="3" id="KW-1015">Disulfide bond</keyword>
<sequence length="395" mass="44518">MKINMFVVLASLFMACGTPKDGYVVKGSLKNAGDGYAVISVADHTGASVIADTAEMSGGKFRFEGKTPFVAACSLRVVPEGKEVLDMLIVLENSPIKLQGDWANLERNTGGSFFIRDMKVTGGKNTEVCNLLDEVYFSTRRLPEFKDYERLEKWFASLDENAELTDEVMRKADTLQEIEDCFRELVFGKQLEIMAAHPSSEAAALYLTPMIDGMKLDEFERVFGLFDEAVRNSEMLTDIREELETRQRLAPGRIAPVFSLAQRDGQMLSLADLRGKVVLVDFWASWCGPCRASFPWMREFYKKYHDKGVEILGVGVDKDVKAWEKALDAEKLPWLHVRDAKVPGGKHMVSDLYDVTGIPHFVLIDREGKLVRCGYFEHELEELVDKLLMDKKTGK</sequence>
<dbReference type="CDD" id="cd02966">
    <property type="entry name" value="TlpA_like_family"/>
    <property type="match status" value="1"/>
</dbReference>
<organism evidence="6 7">
    <name type="scientific">Butyricimonas virosa</name>
    <dbReference type="NCBI Taxonomy" id="544645"/>
    <lineage>
        <taxon>Bacteria</taxon>
        <taxon>Pseudomonadati</taxon>
        <taxon>Bacteroidota</taxon>
        <taxon>Bacteroidia</taxon>
        <taxon>Bacteroidales</taxon>
        <taxon>Odoribacteraceae</taxon>
        <taxon>Butyricimonas</taxon>
    </lineage>
</organism>
<gene>
    <name evidence="6" type="ORF">DWW18_16895</name>
</gene>
<evidence type="ECO:0000256" key="2">
    <source>
        <dbReference type="ARBA" id="ARBA00022748"/>
    </source>
</evidence>
<evidence type="ECO:0000256" key="4">
    <source>
        <dbReference type="ARBA" id="ARBA00023284"/>
    </source>
</evidence>
<dbReference type="InterPro" id="IPR013740">
    <property type="entry name" value="Redoxin"/>
</dbReference>
<dbReference type="InterPro" id="IPR017937">
    <property type="entry name" value="Thioredoxin_CS"/>
</dbReference>
<evidence type="ECO:0000256" key="1">
    <source>
        <dbReference type="ARBA" id="ARBA00004196"/>
    </source>
</evidence>
<dbReference type="Gene3D" id="3.40.30.10">
    <property type="entry name" value="Glutaredoxin"/>
    <property type="match status" value="1"/>
</dbReference>
<dbReference type="InterPro" id="IPR050553">
    <property type="entry name" value="Thioredoxin_ResA/DsbE_sf"/>
</dbReference>
<keyword evidence="4" id="KW-0676">Redox-active center</keyword>
<comment type="subcellular location">
    <subcellularLocation>
        <location evidence="1">Cell envelope</location>
    </subcellularLocation>
</comment>
<dbReference type="GO" id="GO:0017004">
    <property type="term" value="P:cytochrome complex assembly"/>
    <property type="evidence" value="ECO:0007669"/>
    <property type="project" value="UniProtKB-KW"/>
</dbReference>
<dbReference type="PROSITE" id="PS51257">
    <property type="entry name" value="PROKAR_LIPOPROTEIN"/>
    <property type="match status" value="1"/>
</dbReference>
<accession>A0A412WW53</accession>
<dbReference type="PANTHER" id="PTHR42852">
    <property type="entry name" value="THIOL:DISULFIDE INTERCHANGE PROTEIN DSBE"/>
    <property type="match status" value="1"/>
</dbReference>
<keyword evidence="2" id="KW-0201">Cytochrome c-type biogenesis</keyword>
<dbReference type="InterPro" id="IPR013766">
    <property type="entry name" value="Thioredoxin_domain"/>
</dbReference>
<dbReference type="STRING" id="1121130.GCA_000519105_03564"/>
<dbReference type="Proteomes" id="UP000283589">
    <property type="component" value="Unassembled WGS sequence"/>
</dbReference>
<comment type="caution">
    <text evidence="6">The sequence shown here is derived from an EMBL/GenBank/DDBJ whole genome shotgun (WGS) entry which is preliminary data.</text>
</comment>
<evidence type="ECO:0000313" key="6">
    <source>
        <dbReference type="EMBL" id="RGV31596.1"/>
    </source>
</evidence>
<dbReference type="RefSeq" id="WP_118261284.1">
    <property type="nucleotide sequence ID" value="NZ_CALBWO010000008.1"/>
</dbReference>
<dbReference type="InterPro" id="IPR036249">
    <property type="entry name" value="Thioredoxin-like_sf"/>
</dbReference>
<dbReference type="InterPro" id="IPR025380">
    <property type="entry name" value="DUF4369"/>
</dbReference>
<dbReference type="PROSITE" id="PS51352">
    <property type="entry name" value="THIOREDOXIN_2"/>
    <property type="match status" value="1"/>
</dbReference>
<evidence type="ECO:0000259" key="5">
    <source>
        <dbReference type="PROSITE" id="PS51352"/>
    </source>
</evidence>
<dbReference type="SUPFAM" id="SSF52833">
    <property type="entry name" value="Thioredoxin-like"/>
    <property type="match status" value="1"/>
</dbReference>
<evidence type="ECO:0000256" key="3">
    <source>
        <dbReference type="ARBA" id="ARBA00023157"/>
    </source>
</evidence>
<protein>
    <submittedName>
        <fullName evidence="6">AhpC/TSA family protein</fullName>
    </submittedName>
</protein>
<dbReference type="GO" id="GO:0030313">
    <property type="term" value="C:cell envelope"/>
    <property type="evidence" value="ECO:0007669"/>
    <property type="project" value="UniProtKB-SubCell"/>
</dbReference>
<proteinExistence type="predicted"/>
<dbReference type="AlphaFoldDB" id="A0A412WW53"/>
<dbReference type="EMBL" id="QRZA01000030">
    <property type="protein sequence ID" value="RGV31596.1"/>
    <property type="molecule type" value="Genomic_DNA"/>
</dbReference>
<reference evidence="6 7" key="1">
    <citation type="submission" date="2018-08" db="EMBL/GenBank/DDBJ databases">
        <title>A genome reference for cultivated species of the human gut microbiota.</title>
        <authorList>
            <person name="Zou Y."/>
            <person name="Xue W."/>
            <person name="Luo G."/>
        </authorList>
    </citation>
    <scope>NUCLEOTIDE SEQUENCE [LARGE SCALE GENOMIC DNA]</scope>
    <source>
        <strain evidence="6 7">AF14-49</strain>
    </source>
</reference>
<dbReference type="PROSITE" id="PS00194">
    <property type="entry name" value="THIOREDOXIN_1"/>
    <property type="match status" value="1"/>
</dbReference>
<feature type="domain" description="Thioredoxin" evidence="5">
    <location>
        <begin position="249"/>
        <end position="389"/>
    </location>
</feature>